<dbReference type="InterPro" id="IPR051063">
    <property type="entry name" value="PDI"/>
</dbReference>
<dbReference type="PROSITE" id="PS51352">
    <property type="entry name" value="THIOREDOXIN_2"/>
    <property type="match status" value="2"/>
</dbReference>
<name>Q2HB69_CHAGB</name>
<dbReference type="SUPFAM" id="SSF47933">
    <property type="entry name" value="ERP29 C domain-like"/>
    <property type="match status" value="1"/>
</dbReference>
<dbReference type="GO" id="GO:0003756">
    <property type="term" value="F:protein disulfide isomerase activity"/>
    <property type="evidence" value="ECO:0007669"/>
    <property type="project" value="UniProtKB-EC"/>
</dbReference>
<dbReference type="InterPro" id="IPR036356">
    <property type="entry name" value="ERp29_C_sf"/>
</dbReference>
<evidence type="ECO:0000256" key="10">
    <source>
        <dbReference type="SAM" id="SignalP"/>
    </source>
</evidence>
<dbReference type="Gene3D" id="1.20.1150.12">
    <property type="entry name" value="Endoplasmic reticulum resident protein 29, C-terminal domain"/>
    <property type="match status" value="1"/>
</dbReference>
<feature type="domain" description="Thioredoxin" evidence="11">
    <location>
        <begin position="135"/>
        <end position="251"/>
    </location>
</feature>
<evidence type="ECO:0000313" key="12">
    <source>
        <dbReference type="EMBL" id="EAQ90600.1"/>
    </source>
</evidence>
<dbReference type="InterPro" id="IPR017937">
    <property type="entry name" value="Thioredoxin_CS"/>
</dbReference>
<dbReference type="FunFam" id="3.40.30.10:FF:000032">
    <property type="entry name" value="Protein disulfide-isomerase A6 homolog"/>
    <property type="match status" value="2"/>
</dbReference>
<dbReference type="InterPro" id="IPR011679">
    <property type="entry name" value="ERp29_C"/>
</dbReference>
<accession>Q2HB69</accession>
<dbReference type="CDD" id="cd00238">
    <property type="entry name" value="ERp29c"/>
    <property type="match status" value="1"/>
</dbReference>
<keyword evidence="5" id="KW-0677">Repeat</keyword>
<dbReference type="OrthoDB" id="10264505at2759"/>
<dbReference type="Proteomes" id="UP000001056">
    <property type="component" value="Unassembled WGS sequence"/>
</dbReference>
<evidence type="ECO:0000256" key="5">
    <source>
        <dbReference type="ARBA" id="ARBA00022737"/>
    </source>
</evidence>
<gene>
    <name evidence="12" type="ORF">CHGG_02535</name>
</gene>
<keyword evidence="8" id="KW-0676">Redox-active center</keyword>
<comment type="similarity">
    <text evidence="2 9">Belongs to the protein disulfide isomerase family.</text>
</comment>
<dbReference type="NCBIfam" id="TIGR01126">
    <property type="entry name" value="pdi_dom"/>
    <property type="match status" value="2"/>
</dbReference>
<evidence type="ECO:0000256" key="7">
    <source>
        <dbReference type="ARBA" id="ARBA00023235"/>
    </source>
</evidence>
<dbReference type="PRINTS" id="PR00421">
    <property type="entry name" value="THIOREDOXIN"/>
</dbReference>
<dbReference type="InParanoid" id="Q2HB69"/>
<dbReference type="STRING" id="306901.Q2HB69"/>
<dbReference type="GeneID" id="4388615"/>
<evidence type="ECO:0000256" key="1">
    <source>
        <dbReference type="ARBA" id="ARBA00001182"/>
    </source>
</evidence>
<evidence type="ECO:0000256" key="9">
    <source>
        <dbReference type="RuleBase" id="RU004208"/>
    </source>
</evidence>
<dbReference type="InterPro" id="IPR036249">
    <property type="entry name" value="Thioredoxin-like_sf"/>
</dbReference>
<feature type="domain" description="Thioredoxin" evidence="11">
    <location>
        <begin position="8"/>
        <end position="130"/>
    </location>
</feature>
<protein>
    <recommendedName>
        <fullName evidence="3">protein disulfide-isomerase</fullName>
        <ecNumber evidence="3">5.3.4.1</ecNumber>
    </recommendedName>
</protein>
<evidence type="ECO:0000256" key="6">
    <source>
        <dbReference type="ARBA" id="ARBA00023157"/>
    </source>
</evidence>
<dbReference type="OMA" id="FINEHAG"/>
<dbReference type="AlphaFoldDB" id="Q2HB69"/>
<dbReference type="PROSITE" id="PS00194">
    <property type="entry name" value="THIOREDOXIN_1"/>
    <property type="match status" value="2"/>
</dbReference>
<organism evidence="12 13">
    <name type="scientific">Chaetomium globosum (strain ATCC 6205 / CBS 148.51 / DSM 1962 / NBRC 6347 / NRRL 1970)</name>
    <name type="common">Soil fungus</name>
    <dbReference type="NCBI Taxonomy" id="306901"/>
    <lineage>
        <taxon>Eukaryota</taxon>
        <taxon>Fungi</taxon>
        <taxon>Dikarya</taxon>
        <taxon>Ascomycota</taxon>
        <taxon>Pezizomycotina</taxon>
        <taxon>Sordariomycetes</taxon>
        <taxon>Sordariomycetidae</taxon>
        <taxon>Sordariales</taxon>
        <taxon>Chaetomiaceae</taxon>
        <taxon>Chaetomium</taxon>
    </lineage>
</organism>
<feature type="chain" id="PRO_5004209157" description="protein disulfide-isomerase" evidence="10">
    <location>
        <begin position="19"/>
        <end position="373"/>
    </location>
</feature>
<dbReference type="InterPro" id="IPR013766">
    <property type="entry name" value="Thioredoxin_domain"/>
</dbReference>
<dbReference type="VEuPathDB" id="FungiDB:CHGG_02535"/>
<evidence type="ECO:0000256" key="3">
    <source>
        <dbReference type="ARBA" id="ARBA00012723"/>
    </source>
</evidence>
<dbReference type="CDD" id="cd02998">
    <property type="entry name" value="PDI_a_ERp38"/>
    <property type="match status" value="2"/>
</dbReference>
<dbReference type="Pfam" id="PF07749">
    <property type="entry name" value="ERp29"/>
    <property type="match status" value="1"/>
</dbReference>
<dbReference type="RefSeq" id="XP_001229051.1">
    <property type="nucleotide sequence ID" value="XM_001229050.1"/>
</dbReference>
<evidence type="ECO:0000256" key="8">
    <source>
        <dbReference type="ARBA" id="ARBA00023284"/>
    </source>
</evidence>
<dbReference type="GO" id="GO:0006457">
    <property type="term" value="P:protein folding"/>
    <property type="evidence" value="ECO:0007669"/>
    <property type="project" value="TreeGrafter"/>
</dbReference>
<dbReference type="Gene3D" id="3.40.30.10">
    <property type="entry name" value="Glutaredoxin"/>
    <property type="match status" value="2"/>
</dbReference>
<dbReference type="EMBL" id="CH408030">
    <property type="protein sequence ID" value="EAQ90600.1"/>
    <property type="molecule type" value="Genomic_DNA"/>
</dbReference>
<evidence type="ECO:0000259" key="11">
    <source>
        <dbReference type="PROSITE" id="PS51352"/>
    </source>
</evidence>
<keyword evidence="7" id="KW-0413">Isomerase</keyword>
<feature type="signal peptide" evidence="10">
    <location>
        <begin position="1"/>
        <end position="18"/>
    </location>
</feature>
<dbReference type="Pfam" id="PF00085">
    <property type="entry name" value="Thioredoxin"/>
    <property type="match status" value="2"/>
</dbReference>
<dbReference type="eggNOG" id="KOG0191">
    <property type="taxonomic scope" value="Eukaryota"/>
</dbReference>
<evidence type="ECO:0000313" key="13">
    <source>
        <dbReference type="Proteomes" id="UP000001056"/>
    </source>
</evidence>
<dbReference type="HOGENOM" id="CLU_038617_1_1_1"/>
<sequence>MVLIKSFVLASLAAAAAAKSAVLDLIPDNFDNVVLKSGKPTLVEFFAPWCGHCKTLAPVYEELALAFEHGKDKVQIAKVDADAEKALGKRFGVQGFPTLKFFDGKSDKPTDYNGGRDLESLSAFITEKTGVRSKKKAAKPSSVTMLTDSNFKEQIGGDKNVLVAFTAPWCGHCKSLAPTWETIAENFATESNVLIAKVDADAETGKRTAAEYGVTGYPTIKFFPAGSTTPEDYNGGRSEEALVAFLNGKAGTHRAVGGGVDSTAGTVEALDAIVAKLVGGTTLAEAAAEAKKTAEELKDQVQAKWAEYYLRVFEKLSKAEGYVTKELARLEGIIKKGGLAPTKQDELASKANVLRKFAEKATGGEKKEEKEEL</sequence>
<dbReference type="GO" id="GO:0005783">
    <property type="term" value="C:endoplasmic reticulum"/>
    <property type="evidence" value="ECO:0007669"/>
    <property type="project" value="InterPro"/>
</dbReference>
<keyword evidence="4 10" id="KW-0732">Signal</keyword>
<reference evidence="13" key="1">
    <citation type="journal article" date="2015" name="Genome Announc.">
        <title>Draft genome sequence of the cellulolytic fungus Chaetomium globosum.</title>
        <authorList>
            <person name="Cuomo C.A."/>
            <person name="Untereiner W.A."/>
            <person name="Ma L.-J."/>
            <person name="Grabherr M."/>
            <person name="Birren B.W."/>
        </authorList>
    </citation>
    <scope>NUCLEOTIDE SEQUENCE [LARGE SCALE GENOMIC DNA]</scope>
    <source>
        <strain evidence="13">ATCC 6205 / CBS 148.51 / DSM 1962 / NBRC 6347 / NRRL 1970</strain>
    </source>
</reference>
<keyword evidence="13" id="KW-1185">Reference proteome</keyword>
<evidence type="ECO:0000256" key="2">
    <source>
        <dbReference type="ARBA" id="ARBA00006347"/>
    </source>
</evidence>
<dbReference type="SUPFAM" id="SSF52833">
    <property type="entry name" value="Thioredoxin-like"/>
    <property type="match status" value="2"/>
</dbReference>
<dbReference type="PANTHER" id="PTHR45672:SF11">
    <property type="entry name" value="PROTEIN DISULFIDE-ISOMERASE C17H9.14C"/>
    <property type="match status" value="1"/>
</dbReference>
<dbReference type="InterPro" id="IPR005788">
    <property type="entry name" value="PDI_thioredoxin-like_dom"/>
</dbReference>
<dbReference type="PANTHER" id="PTHR45672">
    <property type="entry name" value="PROTEIN DISULFIDE-ISOMERASE C17H9.14C-RELATED"/>
    <property type="match status" value="1"/>
</dbReference>
<proteinExistence type="inferred from homology"/>
<keyword evidence="6" id="KW-1015">Disulfide bond</keyword>
<dbReference type="EC" id="5.3.4.1" evidence="3"/>
<comment type="catalytic activity">
    <reaction evidence="1">
        <text>Catalyzes the rearrangement of -S-S- bonds in proteins.</text>
        <dbReference type="EC" id="5.3.4.1"/>
    </reaction>
</comment>
<evidence type="ECO:0000256" key="4">
    <source>
        <dbReference type="ARBA" id="ARBA00022729"/>
    </source>
</evidence>